<dbReference type="STRING" id="228230.RMCC_6247"/>
<dbReference type="InterPro" id="IPR046675">
    <property type="entry name" value="DUF6545"/>
</dbReference>
<dbReference type="Proteomes" id="UP000069443">
    <property type="component" value="Unassembled WGS sequence"/>
</dbReference>
<protein>
    <recommendedName>
        <fullName evidence="2">DUF6545 domain-containing protein</fullName>
    </recommendedName>
</protein>
<reference evidence="4" key="1">
    <citation type="journal article" date="2016" name="Genome Announc.">
        <title>Draft Genome Sequences of Five Rapidly Growing Mycobacterium Species, M. thermoresistibile, M. fortuitum subsp. acetamidolyticum, M. canariasense, M. brisbanense, and M. novocastrense.</title>
        <authorList>
            <person name="Katahira K."/>
            <person name="Ogura Y."/>
            <person name="Gotoh Y."/>
            <person name="Hayashi T."/>
        </authorList>
    </citation>
    <scope>NUCLEOTIDE SEQUENCE [LARGE SCALE GENOMIC DNA]</scope>
    <source>
        <strain evidence="4">JCM15298</strain>
    </source>
</reference>
<name>A0A100WJ65_MYCCR</name>
<feature type="transmembrane region" description="Helical" evidence="1">
    <location>
        <begin position="105"/>
        <end position="125"/>
    </location>
</feature>
<dbReference type="RefSeq" id="WP_062659984.1">
    <property type="nucleotide sequence ID" value="NZ_BCSY01000131.1"/>
</dbReference>
<dbReference type="OrthoDB" id="4546060at2"/>
<keyword evidence="4" id="KW-1185">Reference proteome</keyword>
<keyword evidence="1" id="KW-0472">Membrane</keyword>
<reference evidence="4" key="2">
    <citation type="submission" date="2016-02" db="EMBL/GenBank/DDBJ databases">
        <title>Draft genome sequence of five rapidly growing Mycobacterium species.</title>
        <authorList>
            <person name="Katahira K."/>
            <person name="Gotou Y."/>
            <person name="Iida K."/>
            <person name="Ogura Y."/>
            <person name="Hayashi T."/>
        </authorList>
    </citation>
    <scope>NUCLEOTIDE SEQUENCE [LARGE SCALE GENOMIC DNA]</scope>
    <source>
        <strain evidence="4">JCM15298</strain>
    </source>
</reference>
<feature type="transmembrane region" description="Helical" evidence="1">
    <location>
        <begin position="220"/>
        <end position="242"/>
    </location>
</feature>
<feature type="transmembrane region" description="Helical" evidence="1">
    <location>
        <begin position="177"/>
        <end position="200"/>
    </location>
</feature>
<proteinExistence type="predicted"/>
<dbReference type="Pfam" id="PF20182">
    <property type="entry name" value="DUF6545"/>
    <property type="match status" value="1"/>
</dbReference>
<evidence type="ECO:0000313" key="4">
    <source>
        <dbReference type="Proteomes" id="UP000069443"/>
    </source>
</evidence>
<feature type="domain" description="DUF6545" evidence="2">
    <location>
        <begin position="249"/>
        <end position="383"/>
    </location>
</feature>
<keyword evidence="1" id="KW-1133">Transmembrane helix</keyword>
<gene>
    <name evidence="3" type="ORF">RMCC_6247</name>
</gene>
<feature type="transmembrane region" description="Helical" evidence="1">
    <location>
        <begin position="73"/>
        <end position="93"/>
    </location>
</feature>
<organism evidence="3 4">
    <name type="scientific">Mycolicibacterium canariasense</name>
    <name type="common">Mycobacterium canariasense</name>
    <dbReference type="NCBI Taxonomy" id="228230"/>
    <lineage>
        <taxon>Bacteria</taxon>
        <taxon>Bacillati</taxon>
        <taxon>Actinomycetota</taxon>
        <taxon>Actinomycetes</taxon>
        <taxon>Mycobacteriales</taxon>
        <taxon>Mycobacteriaceae</taxon>
        <taxon>Mycolicibacterium</taxon>
    </lineage>
</organism>
<evidence type="ECO:0000256" key="1">
    <source>
        <dbReference type="SAM" id="Phobius"/>
    </source>
</evidence>
<evidence type="ECO:0000313" key="3">
    <source>
        <dbReference type="EMBL" id="GAS99282.1"/>
    </source>
</evidence>
<comment type="caution">
    <text evidence="3">The sequence shown here is derived from an EMBL/GenBank/DDBJ whole genome shotgun (WGS) entry which is preliminary data.</text>
</comment>
<feature type="transmembrane region" description="Helical" evidence="1">
    <location>
        <begin position="137"/>
        <end position="156"/>
    </location>
</feature>
<sequence length="409" mass="45310">MTSSVPENFAWPLLAFMATVTLLRYLFFNHSQWERYLNHTLAFMLASNLLREHRVEIALSDAGVLSITAAQQVSLALMIFCAAEFMGFITVYTRLSRQQARIRQRYHRIAALVAAAGFFVAATPARNAGQTLEDHGGWWSVAAWSIYVSILVTLGTQLMWMCTKELMQPRAKRHERMLALSGFSIGLSIWISSIEAPLLAALEEFGLLYSRDYRTALHGFIFFAESVGANLLAFSPFLVGVASRAGLDATSRHWRQLQPLRDRMLEAVPAIAFDISAPRPSGRRKAPMDLHQTVVQIRDAILQLRGYFRDVSDIRSALFVSEHRVPVAQREPALAALQLADALRAKAAGAAAVPVDSGAVLRSRANTLEDETAELLRLARWWSHAEHAASIGQPENVSATRAADAEPTT</sequence>
<keyword evidence="1" id="KW-0812">Transmembrane</keyword>
<dbReference type="AlphaFoldDB" id="A0A100WJ65"/>
<evidence type="ECO:0000259" key="2">
    <source>
        <dbReference type="Pfam" id="PF20182"/>
    </source>
</evidence>
<dbReference type="EMBL" id="BCSY01000131">
    <property type="protein sequence ID" value="GAS99282.1"/>
    <property type="molecule type" value="Genomic_DNA"/>
</dbReference>
<feature type="transmembrane region" description="Helical" evidence="1">
    <location>
        <begin position="9"/>
        <end position="27"/>
    </location>
</feature>
<accession>A0A100WJ65</accession>